<keyword evidence="2" id="KW-0732">Signal</keyword>
<dbReference type="InterPro" id="IPR011055">
    <property type="entry name" value="Dup_hybrid_motif"/>
</dbReference>
<dbReference type="GO" id="GO:0004222">
    <property type="term" value="F:metalloendopeptidase activity"/>
    <property type="evidence" value="ECO:0007669"/>
    <property type="project" value="TreeGrafter"/>
</dbReference>
<dbReference type="EMBL" id="BMMZ01000005">
    <property type="protein sequence ID" value="GGL65072.1"/>
    <property type="molecule type" value="Genomic_DNA"/>
</dbReference>
<gene>
    <name evidence="4" type="ORF">GCM10011575_24310</name>
</gene>
<dbReference type="RefSeq" id="WP_188895615.1">
    <property type="nucleotide sequence ID" value="NZ_BMMZ01000005.1"/>
</dbReference>
<dbReference type="Gene3D" id="2.70.70.10">
    <property type="entry name" value="Glucose Permease (Domain IIA)"/>
    <property type="match status" value="1"/>
</dbReference>
<dbReference type="Proteomes" id="UP000613840">
    <property type="component" value="Unassembled WGS sequence"/>
</dbReference>
<dbReference type="PROSITE" id="PS51257">
    <property type="entry name" value="PROKAR_LIPOPROTEIN"/>
    <property type="match status" value="1"/>
</dbReference>
<feature type="region of interest" description="Disordered" evidence="1">
    <location>
        <begin position="20"/>
        <end position="104"/>
    </location>
</feature>
<dbReference type="SUPFAM" id="SSF51261">
    <property type="entry name" value="Duplicated hybrid motif"/>
    <property type="match status" value="1"/>
</dbReference>
<evidence type="ECO:0000259" key="3">
    <source>
        <dbReference type="Pfam" id="PF01551"/>
    </source>
</evidence>
<feature type="compositionally biased region" description="Polar residues" evidence="1">
    <location>
        <begin position="78"/>
        <end position="96"/>
    </location>
</feature>
<evidence type="ECO:0000256" key="1">
    <source>
        <dbReference type="SAM" id="MobiDB-lite"/>
    </source>
</evidence>
<accession>A0A917S932</accession>
<dbReference type="InterPro" id="IPR016047">
    <property type="entry name" value="M23ase_b-sheet_dom"/>
</dbReference>
<evidence type="ECO:0000313" key="5">
    <source>
        <dbReference type="Proteomes" id="UP000613840"/>
    </source>
</evidence>
<dbReference type="AlphaFoldDB" id="A0A917S932"/>
<dbReference type="PANTHER" id="PTHR21666">
    <property type="entry name" value="PEPTIDASE-RELATED"/>
    <property type="match status" value="1"/>
</dbReference>
<evidence type="ECO:0000256" key="2">
    <source>
        <dbReference type="SAM" id="SignalP"/>
    </source>
</evidence>
<dbReference type="Pfam" id="PF01551">
    <property type="entry name" value="Peptidase_M23"/>
    <property type="match status" value="1"/>
</dbReference>
<feature type="compositionally biased region" description="Low complexity" evidence="1">
    <location>
        <begin position="24"/>
        <end position="72"/>
    </location>
</feature>
<dbReference type="InterPro" id="IPR050570">
    <property type="entry name" value="Cell_wall_metabolism_enzyme"/>
</dbReference>
<feature type="domain" description="M23ase beta-sheet core" evidence="3">
    <location>
        <begin position="147"/>
        <end position="239"/>
    </location>
</feature>
<feature type="chain" id="PRO_5039387345" description="M23ase beta-sheet core domain-containing protein" evidence="2">
    <location>
        <begin position="20"/>
        <end position="258"/>
    </location>
</feature>
<reference evidence="4" key="1">
    <citation type="journal article" date="2014" name="Int. J. Syst. Evol. Microbiol.">
        <title>Complete genome sequence of Corynebacterium casei LMG S-19264T (=DSM 44701T), isolated from a smear-ripened cheese.</title>
        <authorList>
            <consortium name="US DOE Joint Genome Institute (JGI-PGF)"/>
            <person name="Walter F."/>
            <person name="Albersmeier A."/>
            <person name="Kalinowski J."/>
            <person name="Ruckert C."/>
        </authorList>
    </citation>
    <scope>NUCLEOTIDE SEQUENCE</scope>
    <source>
        <strain evidence="4">CGMCC 4.7306</strain>
    </source>
</reference>
<dbReference type="PANTHER" id="PTHR21666:SF270">
    <property type="entry name" value="MUREIN HYDROLASE ACTIVATOR ENVC"/>
    <property type="match status" value="1"/>
</dbReference>
<organism evidence="4 5">
    <name type="scientific">Microlunatus endophyticus</name>
    <dbReference type="NCBI Taxonomy" id="1716077"/>
    <lineage>
        <taxon>Bacteria</taxon>
        <taxon>Bacillati</taxon>
        <taxon>Actinomycetota</taxon>
        <taxon>Actinomycetes</taxon>
        <taxon>Propionibacteriales</taxon>
        <taxon>Propionibacteriaceae</taxon>
        <taxon>Microlunatus</taxon>
    </lineage>
</organism>
<reference evidence="4" key="2">
    <citation type="submission" date="2020-09" db="EMBL/GenBank/DDBJ databases">
        <authorList>
            <person name="Sun Q."/>
            <person name="Zhou Y."/>
        </authorList>
    </citation>
    <scope>NUCLEOTIDE SEQUENCE</scope>
    <source>
        <strain evidence="4">CGMCC 4.7306</strain>
    </source>
</reference>
<name>A0A917S932_9ACTN</name>
<keyword evidence="5" id="KW-1185">Reference proteome</keyword>
<dbReference type="CDD" id="cd12797">
    <property type="entry name" value="M23_peptidase"/>
    <property type="match status" value="1"/>
</dbReference>
<protein>
    <recommendedName>
        <fullName evidence="3">M23ase beta-sheet core domain-containing protein</fullName>
    </recommendedName>
</protein>
<evidence type="ECO:0000313" key="4">
    <source>
        <dbReference type="EMBL" id="GGL65072.1"/>
    </source>
</evidence>
<feature type="signal peptide" evidence="2">
    <location>
        <begin position="1"/>
        <end position="19"/>
    </location>
</feature>
<comment type="caution">
    <text evidence="4">The sequence shown here is derived from an EMBL/GenBank/DDBJ whole genome shotgun (WGS) entry which is preliminary data.</text>
</comment>
<sequence length="258" mass="26796">MRRTAPAALLILIAATVTGCGSEPVTAPQPVPSASAARRSSPEPTVSPTSQATSQTTASPAASAAPTTGSTPRRTAHPASTSSPSRAQKSGPTASLTPDPRNRFYSSDKTWYGSPWYPGKHRIMEPYGCTPAPYYDPDPRCAHHEGFHHGVDIALPCGTEITAGVSGRVISPTSPGTPGPAYGSTAFRIRTTAGQDVLIGHARTAFVHPGDLVHRGERIALAGARGAPDGCHLHLEVRPVGGGYQDAVSPMRIAQLRG</sequence>
<proteinExistence type="predicted"/>